<reference evidence="3" key="1">
    <citation type="submission" date="2025-08" db="UniProtKB">
        <authorList>
            <consortium name="RefSeq"/>
        </authorList>
    </citation>
    <scope>IDENTIFICATION</scope>
    <source>
        <tissue evidence="3">Whole Larva</tissue>
    </source>
</reference>
<accession>A0ABM1M1X0</accession>
<dbReference type="GeneID" id="108556808"/>
<dbReference type="Proteomes" id="UP000695000">
    <property type="component" value="Unplaced"/>
</dbReference>
<evidence type="ECO:0000256" key="1">
    <source>
        <dbReference type="SAM" id="SignalP"/>
    </source>
</evidence>
<feature type="chain" id="PRO_5047315669" evidence="1">
    <location>
        <begin position="26"/>
        <end position="107"/>
    </location>
</feature>
<name>A0ABM1M1X0_NICVS</name>
<gene>
    <name evidence="3" type="primary">LOC108556808</name>
</gene>
<keyword evidence="1" id="KW-0732">Signal</keyword>
<proteinExistence type="predicted"/>
<evidence type="ECO:0000313" key="2">
    <source>
        <dbReference type="Proteomes" id="UP000695000"/>
    </source>
</evidence>
<evidence type="ECO:0000313" key="3">
    <source>
        <dbReference type="RefSeq" id="XP_017768570.1"/>
    </source>
</evidence>
<organism evidence="2 3">
    <name type="scientific">Nicrophorus vespilloides</name>
    <name type="common">Boreal carrion beetle</name>
    <dbReference type="NCBI Taxonomy" id="110193"/>
    <lineage>
        <taxon>Eukaryota</taxon>
        <taxon>Metazoa</taxon>
        <taxon>Ecdysozoa</taxon>
        <taxon>Arthropoda</taxon>
        <taxon>Hexapoda</taxon>
        <taxon>Insecta</taxon>
        <taxon>Pterygota</taxon>
        <taxon>Neoptera</taxon>
        <taxon>Endopterygota</taxon>
        <taxon>Coleoptera</taxon>
        <taxon>Polyphaga</taxon>
        <taxon>Staphyliniformia</taxon>
        <taxon>Silphidae</taxon>
        <taxon>Nicrophorinae</taxon>
        <taxon>Nicrophorus</taxon>
    </lineage>
</organism>
<protein>
    <submittedName>
        <fullName evidence="3">Uncharacterized protein LOC108556808</fullName>
    </submittedName>
</protein>
<keyword evidence="2" id="KW-1185">Reference proteome</keyword>
<sequence length="107" mass="11807">MWKRATTTAICILLLLMVNDASSKAASPRTKRRVHLPYFGLGPYCTGCPPHFCDDDPAIVLGYCCGCAAFYDSLPVVCPSFLNCPLNGKQLCQDYEYMLHCCCESPT</sequence>
<dbReference type="RefSeq" id="XP_017768570.1">
    <property type="nucleotide sequence ID" value="XM_017913081.1"/>
</dbReference>
<feature type="signal peptide" evidence="1">
    <location>
        <begin position="1"/>
        <end position="25"/>
    </location>
</feature>